<dbReference type="InterPro" id="IPR000863">
    <property type="entry name" value="Sulfotransferase_dom"/>
</dbReference>
<keyword evidence="2 4" id="KW-0808">Transferase</keyword>
<dbReference type="Gene3D" id="3.40.50.300">
    <property type="entry name" value="P-loop containing nucleotide triphosphate hydrolases"/>
    <property type="match status" value="1"/>
</dbReference>
<dbReference type="SUPFAM" id="SSF52540">
    <property type="entry name" value="P-loop containing nucleoside triphosphate hydrolases"/>
    <property type="match status" value="1"/>
</dbReference>
<dbReference type="EMBL" id="NEVH01020342">
    <property type="protein sequence ID" value="PNF21436.1"/>
    <property type="molecule type" value="Genomic_DNA"/>
</dbReference>
<evidence type="ECO:0000256" key="2">
    <source>
        <dbReference type="ARBA" id="ARBA00022679"/>
    </source>
</evidence>
<evidence type="ECO:0000256" key="1">
    <source>
        <dbReference type="ARBA" id="ARBA00005771"/>
    </source>
</evidence>
<sequence>MKCVQSYRRLGRPRVSSRPLRGVTRQANSSLKHRISIDQLETCAFLTLPESAKQCPPPGAMGPQFIPADSNDEQDRLLNELFMPPFRKGYVRVGPNKVLLPLYYLDYAGRIEDMEVRDSDVWIVSHPKAGTTWTQEMAWVINQDFDFEGAKVPLPERFPFLDHTPLFDYTDILPNLPELQLPLFVSDSVTYINEMKSPRYIKTHLPWELLPKQIREGTKKPKIIYVARNAKDTCVSYYHHCKILEGYSGSFDNYCKLFLGGSLCFAPFWPHVLNFWKRRDEPNILFLKYEDLKKDLPAVIRKTAAFLGKDLNEEQVDLLAEHLSFARMKSNPAVNYEAAIEINRRFNLTTADGHFMRSGQVGNYKEVMGPELIAEFDRWTQENLAKSELTF</sequence>
<dbReference type="AlphaFoldDB" id="A0A2J7PYM4"/>
<dbReference type="STRING" id="105785.A0A2J7PYM4"/>
<evidence type="ECO:0000313" key="4">
    <source>
        <dbReference type="EMBL" id="PNF21436.1"/>
    </source>
</evidence>
<name>A0A2J7PYM4_9NEOP</name>
<feature type="domain" description="Sulfotransferase" evidence="3">
    <location>
        <begin position="118"/>
        <end position="387"/>
    </location>
</feature>
<dbReference type="OrthoDB" id="205623at2759"/>
<dbReference type="InParanoid" id="A0A2J7PYM4"/>
<keyword evidence="5" id="KW-1185">Reference proteome</keyword>
<comment type="caution">
    <text evidence="4">The sequence shown here is derived from an EMBL/GenBank/DDBJ whole genome shotgun (WGS) entry which is preliminary data.</text>
</comment>
<protein>
    <submittedName>
        <fullName evidence="4">Sulfotransferase 1C4</fullName>
    </submittedName>
</protein>
<comment type="similarity">
    <text evidence="1">Belongs to the sulfotransferase 1 family.</text>
</comment>
<dbReference type="Proteomes" id="UP000235965">
    <property type="component" value="Unassembled WGS sequence"/>
</dbReference>
<dbReference type="GO" id="GO:0008146">
    <property type="term" value="F:sulfotransferase activity"/>
    <property type="evidence" value="ECO:0007669"/>
    <property type="project" value="InterPro"/>
</dbReference>
<dbReference type="InterPro" id="IPR027417">
    <property type="entry name" value="P-loop_NTPase"/>
</dbReference>
<dbReference type="Pfam" id="PF00685">
    <property type="entry name" value="Sulfotransfer_1"/>
    <property type="match status" value="1"/>
</dbReference>
<evidence type="ECO:0000259" key="3">
    <source>
        <dbReference type="Pfam" id="PF00685"/>
    </source>
</evidence>
<dbReference type="PANTHER" id="PTHR11783">
    <property type="entry name" value="SULFOTRANSFERASE SULT"/>
    <property type="match status" value="1"/>
</dbReference>
<reference evidence="4 5" key="1">
    <citation type="submission" date="2017-12" db="EMBL/GenBank/DDBJ databases">
        <title>Hemimetabolous genomes reveal molecular basis of termite eusociality.</title>
        <authorList>
            <person name="Harrison M.C."/>
            <person name="Jongepier E."/>
            <person name="Robertson H.M."/>
            <person name="Arning N."/>
            <person name="Bitard-Feildel T."/>
            <person name="Chao H."/>
            <person name="Childers C.P."/>
            <person name="Dinh H."/>
            <person name="Doddapaneni H."/>
            <person name="Dugan S."/>
            <person name="Gowin J."/>
            <person name="Greiner C."/>
            <person name="Han Y."/>
            <person name="Hu H."/>
            <person name="Hughes D.S.T."/>
            <person name="Huylmans A.-K."/>
            <person name="Kemena C."/>
            <person name="Kremer L.P.M."/>
            <person name="Lee S.L."/>
            <person name="Lopez-Ezquerra A."/>
            <person name="Mallet L."/>
            <person name="Monroy-Kuhn J.M."/>
            <person name="Moser A."/>
            <person name="Murali S.C."/>
            <person name="Muzny D.M."/>
            <person name="Otani S."/>
            <person name="Piulachs M.-D."/>
            <person name="Poelchau M."/>
            <person name="Qu J."/>
            <person name="Schaub F."/>
            <person name="Wada-Katsumata A."/>
            <person name="Worley K.C."/>
            <person name="Xie Q."/>
            <person name="Ylla G."/>
            <person name="Poulsen M."/>
            <person name="Gibbs R.A."/>
            <person name="Schal C."/>
            <person name="Richards S."/>
            <person name="Belles X."/>
            <person name="Korb J."/>
            <person name="Bornberg-Bauer E."/>
        </authorList>
    </citation>
    <scope>NUCLEOTIDE SEQUENCE [LARGE SCALE GENOMIC DNA]</scope>
    <source>
        <tissue evidence="4">Whole body</tissue>
    </source>
</reference>
<proteinExistence type="inferred from homology"/>
<gene>
    <name evidence="4" type="ORF">B7P43_G13519</name>
</gene>
<accession>A0A2J7PYM4</accession>
<evidence type="ECO:0000313" key="5">
    <source>
        <dbReference type="Proteomes" id="UP000235965"/>
    </source>
</evidence>
<organism evidence="4 5">
    <name type="scientific">Cryptotermes secundus</name>
    <dbReference type="NCBI Taxonomy" id="105785"/>
    <lineage>
        <taxon>Eukaryota</taxon>
        <taxon>Metazoa</taxon>
        <taxon>Ecdysozoa</taxon>
        <taxon>Arthropoda</taxon>
        <taxon>Hexapoda</taxon>
        <taxon>Insecta</taxon>
        <taxon>Pterygota</taxon>
        <taxon>Neoptera</taxon>
        <taxon>Polyneoptera</taxon>
        <taxon>Dictyoptera</taxon>
        <taxon>Blattodea</taxon>
        <taxon>Blattoidea</taxon>
        <taxon>Termitoidae</taxon>
        <taxon>Kalotermitidae</taxon>
        <taxon>Cryptotermitinae</taxon>
        <taxon>Cryptotermes</taxon>
    </lineage>
</organism>